<sequence length="400" mass="42520">MAITTKPDSQYDALVIGAGAAGLFYGARAGEAGLRVLVIDHAAKPAEKVRISGGGRCNFTNIHTRPENFISANPHFAKSALARFTPQDFLDRLALHDIGWHEKTLGQLFCDGRSGAIIDMLLTELRETGGELRLSTSISEVARTDAGFGVITSGGVVEAERLVVASGGLSIPKMGATGLAYDIARQFGHGVIEPRAALVPFVFDGRQKDDFASISGVACPVRASNDRAAFDEAMLFTHRGLSGPAILQISSYWQAGEPVVIDLLAGLNAVSALTAFKAEHPRRSLASAMETLLPNRLVALLLERGDIPDMPRMADMSHAAIEALVEALSCWSVRPAGTEGWRTAEVTAGGVNTDELSSKTMESRLVPGLYFIGECVDVTGWLGGYNFQWAWASAHAAAQG</sequence>
<name>A0ABQ1XRI6_9PROT</name>
<dbReference type="InterPro" id="IPR055178">
    <property type="entry name" value="RsdA/BaiN/AoA(So)-like_dom"/>
</dbReference>
<dbReference type="Gene3D" id="3.50.50.60">
    <property type="entry name" value="FAD/NAD(P)-binding domain"/>
    <property type="match status" value="1"/>
</dbReference>
<evidence type="ECO:0000256" key="3">
    <source>
        <dbReference type="ARBA" id="ARBA00022827"/>
    </source>
</evidence>
<dbReference type="PANTHER" id="PTHR42887">
    <property type="entry name" value="OS12G0638800 PROTEIN"/>
    <property type="match status" value="1"/>
</dbReference>
<keyword evidence="2" id="KW-0285">Flavoprotein</keyword>
<gene>
    <name evidence="6" type="ORF">GCM10007420_16570</name>
</gene>
<dbReference type="SUPFAM" id="SSF51905">
    <property type="entry name" value="FAD/NAD(P)-binding domain"/>
    <property type="match status" value="1"/>
</dbReference>
<evidence type="ECO:0000256" key="1">
    <source>
        <dbReference type="ARBA" id="ARBA00001974"/>
    </source>
</evidence>
<comment type="caution">
    <text evidence="6">The sequence shown here is derived from an EMBL/GenBank/DDBJ whole genome shotgun (WGS) entry which is preliminary data.</text>
</comment>
<feature type="domain" description="RsdA/BaiN/AoA(So)-like Rossmann fold-like" evidence="4">
    <location>
        <begin position="12"/>
        <end position="399"/>
    </location>
</feature>
<evidence type="ECO:0000313" key="7">
    <source>
        <dbReference type="Proteomes" id="UP000648722"/>
    </source>
</evidence>
<proteinExistence type="predicted"/>
<dbReference type="PRINTS" id="PR00411">
    <property type="entry name" value="PNDRDTASEI"/>
</dbReference>
<evidence type="ECO:0000259" key="4">
    <source>
        <dbReference type="Pfam" id="PF03486"/>
    </source>
</evidence>
<dbReference type="PANTHER" id="PTHR42887:SF2">
    <property type="entry name" value="OS12G0638800 PROTEIN"/>
    <property type="match status" value="1"/>
</dbReference>
<dbReference type="InterPro" id="IPR004792">
    <property type="entry name" value="BaiN-like"/>
</dbReference>
<dbReference type="Proteomes" id="UP000648722">
    <property type="component" value="Unassembled WGS sequence"/>
</dbReference>
<dbReference type="InterPro" id="IPR023166">
    <property type="entry name" value="BaiN-like_dom_sf"/>
</dbReference>
<dbReference type="Gene3D" id="2.40.30.10">
    <property type="entry name" value="Translation factors"/>
    <property type="match status" value="1"/>
</dbReference>
<accession>A0ABQ1XRI6</accession>
<dbReference type="InterPro" id="IPR057661">
    <property type="entry name" value="RsdA/BaiN/AoA(So)_Rossmann"/>
</dbReference>
<dbReference type="NCBIfam" id="TIGR00275">
    <property type="entry name" value="aminoacetone oxidase family FAD-binding enzyme"/>
    <property type="match status" value="1"/>
</dbReference>
<keyword evidence="3" id="KW-0274">FAD</keyword>
<evidence type="ECO:0000313" key="6">
    <source>
        <dbReference type="EMBL" id="GGH01196.1"/>
    </source>
</evidence>
<dbReference type="InterPro" id="IPR036188">
    <property type="entry name" value="FAD/NAD-bd_sf"/>
</dbReference>
<keyword evidence="7" id="KW-1185">Reference proteome</keyword>
<evidence type="ECO:0008006" key="8">
    <source>
        <dbReference type="Google" id="ProtNLM"/>
    </source>
</evidence>
<dbReference type="Pfam" id="PF22780">
    <property type="entry name" value="HI0933_like_1st"/>
    <property type="match status" value="1"/>
</dbReference>
<comment type="cofactor">
    <cofactor evidence="1">
        <name>FAD</name>
        <dbReference type="ChEBI" id="CHEBI:57692"/>
    </cofactor>
</comment>
<reference evidence="7" key="1">
    <citation type="journal article" date="2019" name="Int. J. Syst. Evol. Microbiol.">
        <title>The Global Catalogue of Microorganisms (GCM) 10K type strain sequencing project: providing services to taxonomists for standard genome sequencing and annotation.</title>
        <authorList>
            <consortium name="The Broad Institute Genomics Platform"/>
            <consortium name="The Broad Institute Genome Sequencing Center for Infectious Disease"/>
            <person name="Wu L."/>
            <person name="Ma J."/>
        </authorList>
    </citation>
    <scope>NUCLEOTIDE SEQUENCE [LARGE SCALE GENOMIC DNA]</scope>
    <source>
        <strain evidence="7">CGMCC 1.12766</strain>
    </source>
</reference>
<organism evidence="6 7">
    <name type="scientific">Glycocaulis albus</name>
    <dbReference type="NCBI Taxonomy" id="1382801"/>
    <lineage>
        <taxon>Bacteria</taxon>
        <taxon>Pseudomonadati</taxon>
        <taxon>Pseudomonadota</taxon>
        <taxon>Alphaproteobacteria</taxon>
        <taxon>Maricaulales</taxon>
        <taxon>Maricaulaceae</taxon>
        <taxon>Glycocaulis</taxon>
    </lineage>
</organism>
<dbReference type="Pfam" id="PF03486">
    <property type="entry name" value="HI0933_like"/>
    <property type="match status" value="1"/>
</dbReference>
<dbReference type="SUPFAM" id="SSF160996">
    <property type="entry name" value="HI0933 insert domain-like"/>
    <property type="match status" value="1"/>
</dbReference>
<protein>
    <recommendedName>
        <fullName evidence="8">NAD(P)/FAD-dependent oxidoreductase</fullName>
    </recommendedName>
</protein>
<evidence type="ECO:0000259" key="5">
    <source>
        <dbReference type="Pfam" id="PF22780"/>
    </source>
</evidence>
<evidence type="ECO:0000256" key="2">
    <source>
        <dbReference type="ARBA" id="ARBA00022630"/>
    </source>
</evidence>
<dbReference type="EMBL" id="BMFS01000006">
    <property type="protein sequence ID" value="GGH01196.1"/>
    <property type="molecule type" value="Genomic_DNA"/>
</dbReference>
<dbReference type="Gene3D" id="1.10.8.260">
    <property type="entry name" value="HI0933 insert domain-like"/>
    <property type="match status" value="1"/>
</dbReference>
<dbReference type="RefSeq" id="WP_188452097.1">
    <property type="nucleotide sequence ID" value="NZ_BMFS01000006.1"/>
</dbReference>
<feature type="domain" description="RsdA/BaiN/AoA(So)-like insert" evidence="5">
    <location>
        <begin position="195"/>
        <end position="346"/>
    </location>
</feature>